<keyword evidence="2" id="KW-0472">Membrane</keyword>
<dbReference type="EMBL" id="CP042187">
    <property type="protein sequence ID" value="QDS69651.1"/>
    <property type="molecule type" value="Genomic_DNA"/>
</dbReference>
<dbReference type="OrthoDB" id="3260408at2759"/>
<dbReference type="Proteomes" id="UP000316270">
    <property type="component" value="Chromosome 3"/>
</dbReference>
<evidence type="ECO:0000256" key="2">
    <source>
        <dbReference type="SAM" id="Phobius"/>
    </source>
</evidence>
<evidence type="ECO:0000256" key="1">
    <source>
        <dbReference type="SAM" id="MobiDB-lite"/>
    </source>
</evidence>
<keyword evidence="4" id="KW-1185">Reference proteome</keyword>
<dbReference type="STRING" id="50376.A0A517L1Y7"/>
<feature type="region of interest" description="Disordered" evidence="1">
    <location>
        <begin position="540"/>
        <end position="574"/>
    </location>
</feature>
<sequence length="1791" mass="189585">MKGKLNGALKSPESGAHRDAPLLRKRKTSTDKSAFGTLFSITSRYDQSSTSLRSPILPSAQPLRPPISPSTANLPPGFTEPLATMNMVGDIDGHMHPLRVSNIPGAFGNTMAPLNVSKMFKNKLQPPDISKQFAGNMPLPGFSGFFGTESEPVGATSLPDVSLLSARISEILKIPEELSKAIVKRLPLTVTRIIAGKLLPPEQSHSDKGPLDISRLFLKSALPTVNVAGLLQNSPAMWLNSHSNPAQFWQVISHTGQIFSRPTLLLHLPPWILLPLLPVFPILGPFYFGLKLFAVWARTVSMLARLLLCLTKIWNAYKILLFVKNFCVTAIELWQVTSLLRETAVPHVQPYYDAYLKPYVEQARPHAEFFHEKAYIPAAAFAKHNYDIYGAPRVAQLHSYTDQAWETNVKPRLEIRSQWATQQYEKNLAPHVRQIVTATNPYITKTKTMADDIYESTLVPTFDKIVPYLQDTLTKGQHVGSQVILPYLHAARRATLDFVNRSVWPTLVVLYGENVEPQLLKISERLGRYKDSKKLQAAISQADNASKTSSRASTSTSAVNQSTPTPVVKQEADTREKIQSDLKIWQQKLMKAADKGAEDLQGRIDEITSRQIDNQAHGVGEALVVQLEELAKSSTASLQDKINTAVKSLPEDADEEDENVAYEGILSAIRSTGRTIRDKAQAVRSWKQYYDRDNNALVEAALESTLKVIDNIRDLGLQEIGMRWASMEGVTYKDWSKYHDLKSTFDEWRGGVEAAAREHKGLAKSREEGDIVQESAMDVAEKAAKDLTRLKDVARWKIDARDSSPDFSTHILPVKAKQIVEQIKGAGSTASDAVSSSVSAALPSSQGTMESVGSVAASQASEISDTVKSQIDSVVSAASTKTDEASSLVIGTPDLAPESVPSDILSNIESASSIVPSQASAAPKKVFGGAMAASVEAKQIVLDDEFVDDDTASDKVQSMISAAGDKAADLTNAVSDALRLKPTKTQGSVESLTSVAGEQYEKAMSAASSALYGTTPGVAESLSSGASQKYAQAVTAYVPLPNDDQPKELPVPISSPPPPRISSPGDSVEAFQKPLPTSIDVPLAVKPVTLKDAGEAGRSSPLHLPVVEDLPPQYQKASYAIYGTPAPILQSLASEASVQYEEAVNAAKKQYTKASAMIVATPKPAYEEALSSLQSAYSRSVSEASVKLQSAVGHTASLTNMWAKPTLGAYESISSAASSHLQAALSQASAQYKSAKEAVGAQPTPVHQQYLADAQKHYYQGIGLAHDRYSRFLGAASTAVYGTPTAAYESLLSGAQAQYTSASSAAASKYAELLSQASSLVGQTSKSPAELAYESASVHYDSVLSKASKAFADATSAIEEGSFGKHKYEYLLSGAAERYSSGSSSAVSKLDQLRSAATSAVGVTSKSGLELALETASSQYSAALSAASQGLLAASASASSALLGTSTGKADYLASAASEQLYGTETPWTEAAASQASANWDALVSKASEQIYGEPTPWHESAISQAGDYAAQASDAATSQYSAVQALFSELIVGKEPEFTESVMNRLSSAYYTGVAGYASSASSLASDAYASASSVVTSVFTPPPTLEAILNSASEQLNAAVDAASVQIYGTELGVVEKASSAAAGAYSTAQAKASEAIYGTQPSYAEAAQASLADVAASAQSAISQAIYGTPTGTAQAASSTVASAFSSIASMAAENMSVAGDAVKDAYSAAGARVSEAIYGPEQGAMESAASRVSAAVESARARLSSMASEATGAAAENLSVLSKNMESVASGVGSMASKATDRVKDEL</sequence>
<gene>
    <name evidence="3" type="ORF">FKW77_009292</name>
</gene>
<keyword evidence="2" id="KW-1133">Transmembrane helix</keyword>
<protein>
    <submittedName>
        <fullName evidence="3">Uncharacterized protein</fullName>
    </submittedName>
</protein>
<feature type="compositionally biased region" description="Low complexity" evidence="1">
    <location>
        <begin position="545"/>
        <end position="558"/>
    </location>
</feature>
<feature type="transmembrane region" description="Helical" evidence="2">
    <location>
        <begin position="271"/>
        <end position="290"/>
    </location>
</feature>
<accession>A0A517L1Y7</accession>
<dbReference type="PANTHER" id="PTHR23242">
    <property type="entry name" value="TRANSCRIPTION FACTOR HOXA13"/>
    <property type="match status" value="1"/>
</dbReference>
<evidence type="ECO:0000313" key="4">
    <source>
        <dbReference type="Proteomes" id="UP000316270"/>
    </source>
</evidence>
<dbReference type="PANTHER" id="PTHR23242:SF9">
    <property type="entry name" value="TRANSCRIPTION FACTOR HOXA13"/>
    <property type="match status" value="1"/>
</dbReference>
<organism evidence="3 4">
    <name type="scientific">Venturia effusa</name>
    <dbReference type="NCBI Taxonomy" id="50376"/>
    <lineage>
        <taxon>Eukaryota</taxon>
        <taxon>Fungi</taxon>
        <taxon>Dikarya</taxon>
        <taxon>Ascomycota</taxon>
        <taxon>Pezizomycotina</taxon>
        <taxon>Dothideomycetes</taxon>
        <taxon>Pleosporomycetidae</taxon>
        <taxon>Venturiales</taxon>
        <taxon>Venturiaceae</taxon>
        <taxon>Venturia</taxon>
    </lineage>
</organism>
<feature type="region of interest" description="Disordered" evidence="1">
    <location>
        <begin position="1"/>
        <end position="29"/>
    </location>
</feature>
<evidence type="ECO:0000313" key="3">
    <source>
        <dbReference type="EMBL" id="QDS69651.1"/>
    </source>
</evidence>
<proteinExistence type="predicted"/>
<reference evidence="3 4" key="1">
    <citation type="submission" date="2019-07" db="EMBL/GenBank/DDBJ databases">
        <title>Finished genome of Venturia effusa.</title>
        <authorList>
            <person name="Young C.A."/>
            <person name="Cox M.P."/>
            <person name="Ganley A.R.D."/>
            <person name="David W.J."/>
        </authorList>
    </citation>
    <scope>NUCLEOTIDE SEQUENCE [LARGE SCALE GENOMIC DNA]</scope>
    <source>
        <strain evidence="4">albino</strain>
    </source>
</reference>
<feature type="region of interest" description="Disordered" evidence="1">
    <location>
        <begin position="1041"/>
        <end position="1067"/>
    </location>
</feature>
<keyword evidence="2" id="KW-0812">Transmembrane</keyword>
<name>A0A517L1Y7_9PEZI</name>